<organism evidence="1 2">
    <name type="scientific">Mucilaginibacter pankratovii</name>
    <dbReference type="NCBI Taxonomy" id="2772110"/>
    <lineage>
        <taxon>Bacteria</taxon>
        <taxon>Pseudomonadati</taxon>
        <taxon>Bacteroidota</taxon>
        <taxon>Sphingobacteriia</taxon>
        <taxon>Sphingobacteriales</taxon>
        <taxon>Sphingobacteriaceae</taxon>
        <taxon>Mucilaginibacter</taxon>
    </lineage>
</organism>
<protein>
    <submittedName>
        <fullName evidence="1">Uncharacterized protein</fullName>
    </submittedName>
</protein>
<sequence>MTDKEPSKAFKNKIKSFVNTLSADELEAFEKNIEKGCEQIDEADFFIMPFDE</sequence>
<keyword evidence="2" id="KW-1185">Reference proteome</keyword>
<reference evidence="1 2" key="1">
    <citation type="submission" date="2020-09" db="EMBL/GenBank/DDBJ databases">
        <title>Novel species of Mucilaginibacter isolated from a glacier on the Tibetan Plateau.</title>
        <authorList>
            <person name="Liu Q."/>
            <person name="Xin Y.-H."/>
        </authorList>
    </citation>
    <scope>NUCLEOTIDE SEQUENCE [LARGE SCALE GENOMIC DNA]</scope>
    <source>
        <strain evidence="1 2">ZT4R22</strain>
    </source>
</reference>
<name>A0ABR7WMR7_9SPHI</name>
<gene>
    <name evidence="1" type="ORF">IDJ77_07385</name>
</gene>
<evidence type="ECO:0000313" key="2">
    <source>
        <dbReference type="Proteomes" id="UP000606600"/>
    </source>
</evidence>
<accession>A0ABR7WMR7</accession>
<dbReference type="RefSeq" id="WP_191188297.1">
    <property type="nucleotide sequence ID" value="NZ_JACWMY010000003.1"/>
</dbReference>
<comment type="caution">
    <text evidence="1">The sequence shown here is derived from an EMBL/GenBank/DDBJ whole genome shotgun (WGS) entry which is preliminary data.</text>
</comment>
<dbReference type="EMBL" id="JACWMY010000003">
    <property type="protein sequence ID" value="MBD1363628.1"/>
    <property type="molecule type" value="Genomic_DNA"/>
</dbReference>
<proteinExistence type="predicted"/>
<evidence type="ECO:0000313" key="1">
    <source>
        <dbReference type="EMBL" id="MBD1363628.1"/>
    </source>
</evidence>
<dbReference type="Proteomes" id="UP000606600">
    <property type="component" value="Unassembled WGS sequence"/>
</dbReference>